<keyword evidence="2" id="KW-0812">Transmembrane</keyword>
<accession>A0A5C8I6Q7</accession>
<sequence length="418" mass="44409">MNGAPESFWQWAVPALIVFGAAAALAAAAIWALRRARRSPRARAAAERERIEAGSALVRLDDAVAELDIEVELSGALYDGTAPATLRRARMAAQHARDEAFAEFQELGPDTHPDEVTRVSRRIRTRTDAATAAIAHARTEHADWMTANVTAAAQVQAAQERWAALRDQIGDPQPLLDDLAARFDAAEWADAARAAADARAGLAEAGRLLRDAAERAADPTRSALASLTRAERMLRRTQTAARTLEENHRVVVDAAEAVAGELEAARAALRQATTVRDGLEPADAARLGGQMREIEVALTAAEEHALRRPTASVAAVARLRDRLDLALGDARTAQQRLRGARTALPGALAAARQAIAHAAPAVAQAGADARVRLAAAEQHLARARGADDPVAALDAARRALRDAEDASALADYDRLTRG</sequence>
<feature type="coiled-coil region" evidence="1">
    <location>
        <begin position="227"/>
        <end position="272"/>
    </location>
</feature>
<comment type="caution">
    <text evidence="3">The sequence shown here is derived from an EMBL/GenBank/DDBJ whole genome shotgun (WGS) entry which is preliminary data.</text>
</comment>
<organism evidence="3 4">
    <name type="scientific">Microbacterium saccharophilum</name>
    <dbReference type="NCBI Taxonomy" id="1213358"/>
    <lineage>
        <taxon>Bacteria</taxon>
        <taxon>Bacillati</taxon>
        <taxon>Actinomycetota</taxon>
        <taxon>Actinomycetes</taxon>
        <taxon>Micrococcales</taxon>
        <taxon>Microbacteriaceae</taxon>
        <taxon>Microbacterium</taxon>
    </lineage>
</organism>
<keyword evidence="4" id="KW-1185">Reference proteome</keyword>
<name>A0A5C8I6Q7_9MICO</name>
<dbReference type="AlphaFoldDB" id="A0A5C8I6Q7"/>
<keyword evidence="1" id="KW-0175">Coiled coil</keyword>
<evidence type="ECO:0000256" key="2">
    <source>
        <dbReference type="SAM" id="Phobius"/>
    </source>
</evidence>
<dbReference type="EMBL" id="VRSX01000001">
    <property type="protein sequence ID" value="TXK15117.1"/>
    <property type="molecule type" value="Genomic_DNA"/>
</dbReference>
<protein>
    <submittedName>
        <fullName evidence="3">Uncharacterized protein</fullName>
    </submittedName>
</protein>
<evidence type="ECO:0000256" key="1">
    <source>
        <dbReference type="SAM" id="Coils"/>
    </source>
</evidence>
<keyword evidence="2" id="KW-1133">Transmembrane helix</keyword>
<dbReference type="OrthoDB" id="5070431at2"/>
<keyword evidence="2" id="KW-0472">Membrane</keyword>
<dbReference type="Proteomes" id="UP000321949">
    <property type="component" value="Unassembled WGS sequence"/>
</dbReference>
<evidence type="ECO:0000313" key="3">
    <source>
        <dbReference type="EMBL" id="TXK15117.1"/>
    </source>
</evidence>
<feature type="transmembrane region" description="Helical" evidence="2">
    <location>
        <begin position="12"/>
        <end position="33"/>
    </location>
</feature>
<gene>
    <name evidence="3" type="ORF">FVP74_01445</name>
</gene>
<evidence type="ECO:0000313" key="4">
    <source>
        <dbReference type="Proteomes" id="UP000321949"/>
    </source>
</evidence>
<proteinExistence type="predicted"/>
<reference evidence="3 4" key="1">
    <citation type="submission" date="2019-08" db="EMBL/GenBank/DDBJ databases">
        <authorList>
            <person name="Dong K."/>
        </authorList>
    </citation>
    <scope>NUCLEOTIDE SEQUENCE [LARGE SCALE GENOMIC DNA]</scope>
    <source>
        <strain evidence="3 4">K-1</strain>
    </source>
</reference>
<dbReference type="RefSeq" id="WP_147049911.1">
    <property type="nucleotide sequence ID" value="NZ_BKAH01000003.1"/>
</dbReference>